<dbReference type="EMBL" id="JARKIF010000007">
    <property type="protein sequence ID" value="KAJ7634334.1"/>
    <property type="molecule type" value="Genomic_DNA"/>
</dbReference>
<dbReference type="AlphaFoldDB" id="A0AAD7BYB7"/>
<keyword evidence="1" id="KW-0472">Membrane</keyword>
<organism evidence="2 3">
    <name type="scientific">Roridomyces roridus</name>
    <dbReference type="NCBI Taxonomy" id="1738132"/>
    <lineage>
        <taxon>Eukaryota</taxon>
        <taxon>Fungi</taxon>
        <taxon>Dikarya</taxon>
        <taxon>Basidiomycota</taxon>
        <taxon>Agaricomycotina</taxon>
        <taxon>Agaricomycetes</taxon>
        <taxon>Agaricomycetidae</taxon>
        <taxon>Agaricales</taxon>
        <taxon>Marasmiineae</taxon>
        <taxon>Mycenaceae</taxon>
        <taxon>Roridomyces</taxon>
    </lineage>
</organism>
<gene>
    <name evidence="2" type="ORF">FB45DRAFT_865092</name>
</gene>
<reference evidence="2" key="1">
    <citation type="submission" date="2023-03" db="EMBL/GenBank/DDBJ databases">
        <title>Massive genome expansion in bonnet fungi (Mycena s.s.) driven by repeated elements and novel gene families across ecological guilds.</title>
        <authorList>
            <consortium name="Lawrence Berkeley National Laboratory"/>
            <person name="Harder C.B."/>
            <person name="Miyauchi S."/>
            <person name="Viragh M."/>
            <person name="Kuo A."/>
            <person name="Thoen E."/>
            <person name="Andreopoulos B."/>
            <person name="Lu D."/>
            <person name="Skrede I."/>
            <person name="Drula E."/>
            <person name="Henrissat B."/>
            <person name="Morin E."/>
            <person name="Kohler A."/>
            <person name="Barry K."/>
            <person name="LaButti K."/>
            <person name="Morin E."/>
            <person name="Salamov A."/>
            <person name="Lipzen A."/>
            <person name="Mereny Z."/>
            <person name="Hegedus B."/>
            <person name="Baldrian P."/>
            <person name="Stursova M."/>
            <person name="Weitz H."/>
            <person name="Taylor A."/>
            <person name="Grigoriev I.V."/>
            <person name="Nagy L.G."/>
            <person name="Martin F."/>
            <person name="Kauserud H."/>
        </authorList>
    </citation>
    <scope>NUCLEOTIDE SEQUENCE</scope>
    <source>
        <strain evidence="2">9284</strain>
    </source>
</reference>
<evidence type="ECO:0000313" key="2">
    <source>
        <dbReference type="EMBL" id="KAJ7634334.1"/>
    </source>
</evidence>
<feature type="transmembrane region" description="Helical" evidence="1">
    <location>
        <begin position="14"/>
        <end position="39"/>
    </location>
</feature>
<keyword evidence="1" id="KW-0812">Transmembrane</keyword>
<dbReference type="Proteomes" id="UP001221142">
    <property type="component" value="Unassembled WGS sequence"/>
</dbReference>
<proteinExistence type="predicted"/>
<evidence type="ECO:0000313" key="3">
    <source>
        <dbReference type="Proteomes" id="UP001221142"/>
    </source>
</evidence>
<keyword evidence="3" id="KW-1185">Reference proteome</keyword>
<keyword evidence="1" id="KW-1133">Transmembrane helix</keyword>
<protein>
    <submittedName>
        <fullName evidence="2">Uncharacterized protein</fullName>
    </submittedName>
</protein>
<comment type="caution">
    <text evidence="2">The sequence shown here is derived from an EMBL/GenBank/DDBJ whole genome shotgun (WGS) entry which is preliminary data.</text>
</comment>
<accession>A0AAD7BYB7</accession>
<evidence type="ECO:0000256" key="1">
    <source>
        <dbReference type="SAM" id="Phobius"/>
    </source>
</evidence>
<feature type="transmembrane region" description="Helical" evidence="1">
    <location>
        <begin position="83"/>
        <end position="103"/>
    </location>
</feature>
<name>A0AAD7BYB7_9AGAR</name>
<sequence>MSAPTLPTVNIPKLGALLIGALFASVLLGITALQAVFYFKYYGHDPLRLKLMVLLLPRSSPRSQLFRMSSPPIESHTSLFNRLLRVLATIHIGFIWRALWFYLIANYGRSAMIENVPCLSLVDPTTMGREIPLCIGAFKDCFFAYRIFILSERGWFLTAPVVVLVFLHPGKTGLSLCGTKYFTSFTCYYGVLNSRQPPV</sequence>